<reference evidence="2" key="2">
    <citation type="submission" date="2021-01" db="EMBL/GenBank/DDBJ databases">
        <authorList>
            <person name="Schikora-Tamarit M.A."/>
        </authorList>
    </citation>
    <scope>NUCLEOTIDE SEQUENCE</scope>
    <source>
        <strain evidence="2">CBS2887</strain>
    </source>
</reference>
<keyword evidence="1" id="KW-0812">Transmembrane</keyword>
<feature type="transmembrane region" description="Helical" evidence="1">
    <location>
        <begin position="14"/>
        <end position="36"/>
    </location>
</feature>
<keyword evidence="3" id="KW-1185">Reference proteome</keyword>
<name>A0A9P8PZX4_WICPI</name>
<dbReference type="EMBL" id="JAEUBG010004695">
    <property type="protein sequence ID" value="KAH3680665.1"/>
    <property type="molecule type" value="Genomic_DNA"/>
</dbReference>
<evidence type="ECO:0000313" key="3">
    <source>
        <dbReference type="Proteomes" id="UP000774326"/>
    </source>
</evidence>
<proteinExistence type="predicted"/>
<gene>
    <name evidence="2" type="ORF">WICPIJ_008177</name>
</gene>
<accession>A0A9P8PZX4</accession>
<organism evidence="2 3">
    <name type="scientific">Wickerhamomyces pijperi</name>
    <name type="common">Yeast</name>
    <name type="synonym">Pichia pijperi</name>
    <dbReference type="NCBI Taxonomy" id="599730"/>
    <lineage>
        <taxon>Eukaryota</taxon>
        <taxon>Fungi</taxon>
        <taxon>Dikarya</taxon>
        <taxon>Ascomycota</taxon>
        <taxon>Saccharomycotina</taxon>
        <taxon>Saccharomycetes</taxon>
        <taxon>Phaffomycetales</taxon>
        <taxon>Wickerhamomycetaceae</taxon>
        <taxon>Wickerhamomyces</taxon>
    </lineage>
</organism>
<sequence length="72" mass="7549">MEGAALGAENWYDFFFIVGAAGVCGFVLLSILAGSISSNSSGSESSTKSILKCFKLERRSITGTVPDLILTL</sequence>
<evidence type="ECO:0000256" key="1">
    <source>
        <dbReference type="SAM" id="Phobius"/>
    </source>
</evidence>
<comment type="caution">
    <text evidence="2">The sequence shown here is derived from an EMBL/GenBank/DDBJ whole genome shotgun (WGS) entry which is preliminary data.</text>
</comment>
<keyword evidence="1" id="KW-0472">Membrane</keyword>
<reference evidence="2" key="1">
    <citation type="journal article" date="2021" name="Open Biol.">
        <title>Shared evolutionary footprints suggest mitochondrial oxidative damage underlies multiple complex I losses in fungi.</title>
        <authorList>
            <person name="Schikora-Tamarit M.A."/>
            <person name="Marcet-Houben M."/>
            <person name="Nosek J."/>
            <person name="Gabaldon T."/>
        </authorList>
    </citation>
    <scope>NUCLEOTIDE SEQUENCE</scope>
    <source>
        <strain evidence="2">CBS2887</strain>
    </source>
</reference>
<dbReference type="AlphaFoldDB" id="A0A9P8PZX4"/>
<protein>
    <submittedName>
        <fullName evidence="2">Uncharacterized protein</fullName>
    </submittedName>
</protein>
<dbReference type="Proteomes" id="UP000774326">
    <property type="component" value="Unassembled WGS sequence"/>
</dbReference>
<evidence type="ECO:0000313" key="2">
    <source>
        <dbReference type="EMBL" id="KAH3680665.1"/>
    </source>
</evidence>
<keyword evidence="1" id="KW-1133">Transmembrane helix</keyword>